<name>A0A3G7TL74_9PSED</name>
<sequence>MREAWAAMAGVIWSWLNREDDQDRSHFFSPINVNKEIT</sequence>
<dbReference type="AlphaFoldDB" id="A0A3G7TL74"/>
<accession>A0A3G7TL74</accession>
<proteinExistence type="predicted"/>
<dbReference type="Proteomes" id="UP000268048">
    <property type="component" value="Chromosome"/>
</dbReference>
<protein>
    <submittedName>
        <fullName evidence="1">Uncharacterized protein</fullName>
    </submittedName>
</protein>
<dbReference type="EMBL" id="CP027753">
    <property type="protein sequence ID" value="AZE47338.1"/>
    <property type="molecule type" value="Genomic_DNA"/>
</dbReference>
<reference evidence="1 2" key="1">
    <citation type="submission" date="2018-03" db="EMBL/GenBank/DDBJ databases">
        <title>Diversity of phytobeneficial traits revealed by whole-genome analysis of worldwide-isolated phenazine-producing Pseudomonas spp.</title>
        <authorList>
            <person name="Biessy A."/>
            <person name="Novinscak A."/>
            <person name="Blom J."/>
            <person name="Leger G."/>
            <person name="Thomashow L.S."/>
            <person name="Cazorla F.M."/>
            <person name="Josic D."/>
            <person name="Filion M."/>
        </authorList>
    </citation>
    <scope>NUCLEOTIDE SEQUENCE [LARGE SCALE GENOMIC DNA]</scope>
    <source>
        <strain evidence="1 2">B25</strain>
    </source>
</reference>
<evidence type="ECO:0000313" key="2">
    <source>
        <dbReference type="Proteomes" id="UP000268048"/>
    </source>
</evidence>
<evidence type="ECO:0000313" key="1">
    <source>
        <dbReference type="EMBL" id="AZE47338.1"/>
    </source>
</evidence>
<organism evidence="1 2">
    <name type="scientific">Pseudomonas chlororaphis</name>
    <dbReference type="NCBI Taxonomy" id="587753"/>
    <lineage>
        <taxon>Bacteria</taxon>
        <taxon>Pseudomonadati</taxon>
        <taxon>Pseudomonadota</taxon>
        <taxon>Gammaproteobacteria</taxon>
        <taxon>Pseudomonadales</taxon>
        <taxon>Pseudomonadaceae</taxon>
        <taxon>Pseudomonas</taxon>
    </lineage>
</organism>
<gene>
    <name evidence="1" type="ORF">C4K04_1650</name>
</gene>